<keyword evidence="2" id="KW-1185">Reference proteome</keyword>
<protein>
    <submittedName>
        <fullName evidence="1">Uncharacterized protein</fullName>
    </submittedName>
</protein>
<comment type="caution">
    <text evidence="1">The sequence shown here is derived from an EMBL/GenBank/DDBJ whole genome shotgun (WGS) entry which is preliminary data.</text>
</comment>
<gene>
    <name evidence="1" type="ORF">CEXT_87881</name>
</gene>
<sequence>MRPFHQGLKTQSLFCFRWRKGGDVPKGKDEGMYLEVISFGTYPKSFFLKKFLLRWGLSLAPMLYYSFNEAVTIGAEKSSTQSKNSPQGEELSELLWRVSDEKESKCAIVWKGIH</sequence>
<proteinExistence type="predicted"/>
<evidence type="ECO:0000313" key="1">
    <source>
        <dbReference type="EMBL" id="GIY96744.1"/>
    </source>
</evidence>
<accession>A0AAV4XPV2</accession>
<dbReference type="AlphaFoldDB" id="A0AAV4XPV2"/>
<evidence type="ECO:0000313" key="2">
    <source>
        <dbReference type="Proteomes" id="UP001054945"/>
    </source>
</evidence>
<dbReference type="EMBL" id="BPLR01018084">
    <property type="protein sequence ID" value="GIY96744.1"/>
    <property type="molecule type" value="Genomic_DNA"/>
</dbReference>
<organism evidence="1 2">
    <name type="scientific">Caerostris extrusa</name>
    <name type="common">Bark spider</name>
    <name type="synonym">Caerostris bankana</name>
    <dbReference type="NCBI Taxonomy" id="172846"/>
    <lineage>
        <taxon>Eukaryota</taxon>
        <taxon>Metazoa</taxon>
        <taxon>Ecdysozoa</taxon>
        <taxon>Arthropoda</taxon>
        <taxon>Chelicerata</taxon>
        <taxon>Arachnida</taxon>
        <taxon>Araneae</taxon>
        <taxon>Araneomorphae</taxon>
        <taxon>Entelegynae</taxon>
        <taxon>Araneoidea</taxon>
        <taxon>Araneidae</taxon>
        <taxon>Caerostris</taxon>
    </lineage>
</organism>
<name>A0AAV4XPV2_CAEEX</name>
<reference evidence="1 2" key="1">
    <citation type="submission" date="2021-06" db="EMBL/GenBank/DDBJ databases">
        <title>Caerostris extrusa draft genome.</title>
        <authorList>
            <person name="Kono N."/>
            <person name="Arakawa K."/>
        </authorList>
    </citation>
    <scope>NUCLEOTIDE SEQUENCE [LARGE SCALE GENOMIC DNA]</scope>
</reference>
<dbReference type="Proteomes" id="UP001054945">
    <property type="component" value="Unassembled WGS sequence"/>
</dbReference>